<evidence type="ECO:0000313" key="2">
    <source>
        <dbReference type="Proteomes" id="UP000198362"/>
    </source>
</evidence>
<organism evidence="1 2">
    <name type="scientific">Asanoa hainanensis</name>
    <dbReference type="NCBI Taxonomy" id="560556"/>
    <lineage>
        <taxon>Bacteria</taxon>
        <taxon>Bacillati</taxon>
        <taxon>Actinomycetota</taxon>
        <taxon>Actinomycetes</taxon>
        <taxon>Micromonosporales</taxon>
        <taxon>Micromonosporaceae</taxon>
        <taxon>Asanoa</taxon>
    </lineage>
</organism>
<keyword evidence="2" id="KW-1185">Reference proteome</keyword>
<protein>
    <submittedName>
        <fullName evidence="1">Uncharacterized protein</fullName>
    </submittedName>
</protein>
<dbReference type="Proteomes" id="UP000198362">
    <property type="component" value="Unassembled WGS sequence"/>
</dbReference>
<gene>
    <name evidence="1" type="ORF">SAMN05421812_103247</name>
</gene>
<accession>A0A239K1I2</accession>
<proteinExistence type="predicted"/>
<dbReference type="EMBL" id="FZPH01000003">
    <property type="protein sequence ID" value="SNT11895.1"/>
    <property type="molecule type" value="Genomic_DNA"/>
</dbReference>
<reference evidence="1 2" key="1">
    <citation type="submission" date="2017-06" db="EMBL/GenBank/DDBJ databases">
        <authorList>
            <person name="Kim H.J."/>
            <person name="Triplett B.A."/>
        </authorList>
    </citation>
    <scope>NUCLEOTIDE SEQUENCE [LARGE SCALE GENOMIC DNA]</scope>
    <source>
        <strain evidence="1 2">CGMCC 4.5593</strain>
    </source>
</reference>
<dbReference type="AlphaFoldDB" id="A0A239K1I2"/>
<sequence length="204" mass="22380">MPAMSLTIGPAFTIPGYTTVDPPDYDSEREATVYAADPVLGHPAFWSHYLAGPLGADRESDAAFEVAAADYQELTAVLNDPDRWPAVSVRLDGDARLHIVYRNFDEDEGLDFVEERPGQPVTVFTPDQSAEPSTMTWAKLLVTADLPDERLTWAQRFILLLPMLYPQELPPDAGEVMDRALAGIGARNRAPVVAALLDSLDQRA</sequence>
<evidence type="ECO:0000313" key="1">
    <source>
        <dbReference type="EMBL" id="SNT11895.1"/>
    </source>
</evidence>
<name>A0A239K1I2_9ACTN</name>